<feature type="transmembrane region" description="Helical" evidence="1">
    <location>
        <begin position="83"/>
        <end position="101"/>
    </location>
</feature>
<protein>
    <submittedName>
        <fullName evidence="2">Uncharacterized protein</fullName>
    </submittedName>
</protein>
<evidence type="ECO:0000313" key="2">
    <source>
        <dbReference type="EMBL" id="MPM44522.1"/>
    </source>
</evidence>
<keyword evidence="1" id="KW-1133">Transmembrane helix</keyword>
<proteinExistence type="predicted"/>
<sequence length="244" mass="27731">MKAQQNTTQAAAQKQSLIQRMFRGCIRFLGTFLFIFFMTRNLLDSMGVNTLAHKQLTYIVILSSFICVTIGANYWYGDRVAQWRSYCISSIITFILYFAFLATSNSTNYPVDLLQFAVIASLPIVSTVFSIWKLRKEKKAKKDAAVSNLERKPSKHSIALANTVRFVALISFCSVFLENAQRILLLIFNPELRMPRMFPLSEAVDVIVAAYAIWLLICFARKEFVQLSGQKESEEPVQPEAGQL</sequence>
<feature type="transmembrane region" description="Helical" evidence="1">
    <location>
        <begin position="113"/>
        <end position="132"/>
    </location>
</feature>
<evidence type="ECO:0000256" key="1">
    <source>
        <dbReference type="SAM" id="Phobius"/>
    </source>
</evidence>
<dbReference type="EMBL" id="VSSQ01010509">
    <property type="protein sequence ID" value="MPM44522.1"/>
    <property type="molecule type" value="Genomic_DNA"/>
</dbReference>
<feature type="transmembrane region" description="Helical" evidence="1">
    <location>
        <begin position="21"/>
        <end position="43"/>
    </location>
</feature>
<keyword evidence="1" id="KW-0472">Membrane</keyword>
<dbReference type="AlphaFoldDB" id="A0A644ZUI8"/>
<gene>
    <name evidence="2" type="ORF">SDC9_91200</name>
</gene>
<name>A0A644ZUI8_9ZZZZ</name>
<reference evidence="2" key="1">
    <citation type="submission" date="2019-08" db="EMBL/GenBank/DDBJ databases">
        <authorList>
            <person name="Kucharzyk K."/>
            <person name="Murdoch R.W."/>
            <person name="Higgins S."/>
            <person name="Loffler F."/>
        </authorList>
    </citation>
    <scope>NUCLEOTIDE SEQUENCE</scope>
</reference>
<keyword evidence="1" id="KW-0812">Transmembrane</keyword>
<feature type="transmembrane region" description="Helical" evidence="1">
    <location>
        <begin position="197"/>
        <end position="220"/>
    </location>
</feature>
<feature type="transmembrane region" description="Helical" evidence="1">
    <location>
        <begin position="158"/>
        <end position="177"/>
    </location>
</feature>
<accession>A0A644ZUI8</accession>
<organism evidence="2">
    <name type="scientific">bioreactor metagenome</name>
    <dbReference type="NCBI Taxonomy" id="1076179"/>
    <lineage>
        <taxon>unclassified sequences</taxon>
        <taxon>metagenomes</taxon>
        <taxon>ecological metagenomes</taxon>
    </lineage>
</organism>
<comment type="caution">
    <text evidence="2">The sequence shown here is derived from an EMBL/GenBank/DDBJ whole genome shotgun (WGS) entry which is preliminary data.</text>
</comment>
<feature type="transmembrane region" description="Helical" evidence="1">
    <location>
        <begin position="55"/>
        <end position="76"/>
    </location>
</feature>